<dbReference type="EMBL" id="FMVJ01000010">
    <property type="protein sequence ID" value="SCZ00059.1"/>
    <property type="molecule type" value="Genomic_DNA"/>
</dbReference>
<dbReference type="AlphaFoldDB" id="A0A1G5KJD9"/>
<sequence>MIQNSRRAKANNIQFSVDDGDLIIVDDGHGLTAENAHILLTAGGSNNDAATEESERAAGLGFFSLAKYDVVVRSHDWEMEIPKEAFVGGATATLTRGFPHQEGLSIRIQGFTGGKIAREQEKRRLGEIIERCVRYSGLTASLKGFPNDVPTVVIPKVFLDHSLQPFAANIVAIETEMVHGVTIKLARVKGEYWRSEKTWINFFGEVIGLSDAQAQNQIPSVERTVVLDAEKKAFIDTSYATIVLIDVHDTTHLKLRLP</sequence>
<dbReference type="Proteomes" id="UP000199569">
    <property type="component" value="Unassembled WGS sequence"/>
</dbReference>
<dbReference type="RefSeq" id="WP_091137009.1">
    <property type="nucleotide sequence ID" value="NZ_FMVJ01000010.1"/>
</dbReference>
<proteinExistence type="predicted"/>
<dbReference type="Gene3D" id="3.30.565.10">
    <property type="entry name" value="Histidine kinase-like ATPase, C-terminal domain"/>
    <property type="match status" value="1"/>
</dbReference>
<dbReference type="Pfam" id="PF13589">
    <property type="entry name" value="HATPase_c_3"/>
    <property type="match status" value="1"/>
</dbReference>
<protein>
    <recommendedName>
        <fullName evidence="3">Histidine kinase-, DNA gyrase B-, and HSP90-like ATPase</fullName>
    </recommendedName>
</protein>
<dbReference type="STRING" id="549386.SAMN02927923_03322"/>
<accession>A0A1G5KJD9</accession>
<name>A0A1G5KJD9_9HYPH</name>
<reference evidence="1 2" key="1">
    <citation type="submission" date="2016-10" db="EMBL/GenBank/DDBJ databases">
        <authorList>
            <person name="de Groot N.N."/>
        </authorList>
    </citation>
    <scope>NUCLEOTIDE SEQUENCE [LARGE SCALE GENOMIC DNA]</scope>
    <source>
        <strain evidence="1 2">CGMCC 1.7666</strain>
    </source>
</reference>
<gene>
    <name evidence="1" type="ORF">SAMN02927923_03322</name>
</gene>
<evidence type="ECO:0000313" key="1">
    <source>
        <dbReference type="EMBL" id="SCZ00059.1"/>
    </source>
</evidence>
<evidence type="ECO:0008006" key="3">
    <source>
        <dbReference type="Google" id="ProtNLM"/>
    </source>
</evidence>
<dbReference type="InterPro" id="IPR036890">
    <property type="entry name" value="HATPase_C_sf"/>
</dbReference>
<dbReference type="OrthoDB" id="7395097at2"/>
<keyword evidence="2" id="KW-1185">Reference proteome</keyword>
<evidence type="ECO:0000313" key="2">
    <source>
        <dbReference type="Proteomes" id="UP000199569"/>
    </source>
</evidence>
<organism evidence="1 2">
    <name type="scientific">Microvirga guangxiensis</name>
    <dbReference type="NCBI Taxonomy" id="549386"/>
    <lineage>
        <taxon>Bacteria</taxon>
        <taxon>Pseudomonadati</taxon>
        <taxon>Pseudomonadota</taxon>
        <taxon>Alphaproteobacteria</taxon>
        <taxon>Hyphomicrobiales</taxon>
        <taxon>Methylobacteriaceae</taxon>
        <taxon>Microvirga</taxon>
    </lineage>
</organism>
<dbReference type="SUPFAM" id="SSF55874">
    <property type="entry name" value="ATPase domain of HSP90 chaperone/DNA topoisomerase II/histidine kinase"/>
    <property type="match status" value="1"/>
</dbReference>